<keyword evidence="2" id="KW-1185">Reference proteome</keyword>
<dbReference type="Proteomes" id="UP000664332">
    <property type="component" value="Unassembled WGS sequence"/>
</dbReference>
<sequence length="226" mass="25562">MRYRLKHRISFLLMGRWMYKALAETNGRDQAARHRKLAAGQYRRMIESMQPVADGDIMAHNVESGAVFLAFYIVGLSDPTLALSPGRFTKLVARSFDFSFIVNRIVPLKRMDPQAYYAKLAAGARWSQEHADDHDDTFVFEMTDNPAVAGPDGRTVVGFDFHRCGLQKMAEKNHVDEALPALCNLDYILIDRVPGVHLEREQTISGGCSRCTFRIVDDTGRQPGRR</sequence>
<dbReference type="AlphaFoldDB" id="A0A939E215"/>
<dbReference type="Pfam" id="PF14196">
    <property type="entry name" value="ATC_hydrolase"/>
    <property type="match status" value="1"/>
</dbReference>
<evidence type="ECO:0000313" key="1">
    <source>
        <dbReference type="EMBL" id="MBN9645015.1"/>
    </source>
</evidence>
<dbReference type="EMBL" id="JAFLEQ010000017">
    <property type="protein sequence ID" value="MBN9645015.1"/>
    <property type="molecule type" value="Genomic_DNA"/>
</dbReference>
<keyword evidence="1" id="KW-0378">Hydrolase</keyword>
<dbReference type="InterPro" id="IPR026002">
    <property type="entry name" value="ATC_hydrolase-like"/>
</dbReference>
<dbReference type="RefSeq" id="WP_207279502.1">
    <property type="nucleotide sequence ID" value="NZ_JAFLEQ010000017.1"/>
</dbReference>
<dbReference type="GO" id="GO:0016787">
    <property type="term" value="F:hydrolase activity"/>
    <property type="evidence" value="ECO:0007669"/>
    <property type="project" value="UniProtKB-KW"/>
</dbReference>
<reference evidence="1" key="1">
    <citation type="submission" date="2021-03" db="EMBL/GenBank/DDBJ databases">
        <authorList>
            <person name="Sun Q."/>
        </authorList>
    </citation>
    <scope>NUCLEOTIDE SEQUENCE</scope>
    <source>
        <strain evidence="1">CCM 8862</strain>
    </source>
</reference>
<name>A0A939E215_9CORY</name>
<evidence type="ECO:0000313" key="2">
    <source>
        <dbReference type="Proteomes" id="UP000664332"/>
    </source>
</evidence>
<gene>
    <name evidence="1" type="ORF">JZY06_10395</name>
</gene>
<proteinExistence type="predicted"/>
<comment type="caution">
    <text evidence="1">The sequence shown here is derived from an EMBL/GenBank/DDBJ whole genome shotgun (WGS) entry which is preliminary data.</text>
</comment>
<protein>
    <submittedName>
        <fullName evidence="1">L-2-amino-thiazoline-4-carboxylic acid hydrolase</fullName>
    </submittedName>
</protein>
<organism evidence="1 2">
    <name type="scientific">Corynebacterium mendelii</name>
    <dbReference type="NCBI Taxonomy" id="2765362"/>
    <lineage>
        <taxon>Bacteria</taxon>
        <taxon>Bacillati</taxon>
        <taxon>Actinomycetota</taxon>
        <taxon>Actinomycetes</taxon>
        <taxon>Mycobacteriales</taxon>
        <taxon>Corynebacteriaceae</taxon>
        <taxon>Corynebacterium</taxon>
    </lineage>
</organism>
<accession>A0A939E215</accession>